<accession>A0A4Z0LUM8</accession>
<dbReference type="AlphaFoldDB" id="A0A4Z0LUM8"/>
<comment type="caution">
    <text evidence="1">The sequence shown here is derived from an EMBL/GenBank/DDBJ whole genome shotgun (WGS) entry which is preliminary data.</text>
</comment>
<evidence type="ECO:0000313" key="2">
    <source>
        <dbReference type="Proteomes" id="UP000298050"/>
    </source>
</evidence>
<evidence type="ECO:0000313" key="1">
    <source>
        <dbReference type="EMBL" id="TGD71093.1"/>
    </source>
</evidence>
<dbReference type="SUPFAM" id="SSF52540">
    <property type="entry name" value="P-loop containing nucleoside triphosphate hydrolases"/>
    <property type="match status" value="1"/>
</dbReference>
<dbReference type="InterPro" id="IPR052736">
    <property type="entry name" value="Stf3_sulfotransferase"/>
</dbReference>
<reference evidence="1 2" key="1">
    <citation type="submission" date="2019-04" db="EMBL/GenBank/DDBJ databases">
        <title>Taxonomy of novel Haliea sp. from mangrove soil of West Coast of India.</title>
        <authorList>
            <person name="Verma A."/>
            <person name="Kumar P."/>
            <person name="Krishnamurthi S."/>
        </authorList>
    </citation>
    <scope>NUCLEOTIDE SEQUENCE [LARGE SCALE GENOMIC DNA]</scope>
    <source>
        <strain evidence="1 2">SAOS-164</strain>
    </source>
</reference>
<organism evidence="1 2">
    <name type="scientific">Mangrovimicrobium sediminis</name>
    <dbReference type="NCBI Taxonomy" id="2562682"/>
    <lineage>
        <taxon>Bacteria</taxon>
        <taxon>Pseudomonadati</taxon>
        <taxon>Pseudomonadota</taxon>
        <taxon>Gammaproteobacteria</taxon>
        <taxon>Cellvibrionales</taxon>
        <taxon>Halieaceae</taxon>
        <taxon>Mangrovimicrobium</taxon>
    </lineage>
</organism>
<dbReference type="Gene3D" id="3.40.50.300">
    <property type="entry name" value="P-loop containing nucleotide triphosphate hydrolases"/>
    <property type="match status" value="1"/>
</dbReference>
<keyword evidence="1" id="KW-0808">Transferase</keyword>
<gene>
    <name evidence="1" type="ORF">E4634_19815</name>
</gene>
<protein>
    <submittedName>
        <fullName evidence="1">Sulfotransferase</fullName>
    </submittedName>
</protein>
<dbReference type="OrthoDB" id="9777890at2"/>
<dbReference type="GO" id="GO:0016740">
    <property type="term" value="F:transferase activity"/>
    <property type="evidence" value="ECO:0007669"/>
    <property type="project" value="UniProtKB-KW"/>
</dbReference>
<dbReference type="EMBL" id="SRLE01000016">
    <property type="protein sequence ID" value="TGD71093.1"/>
    <property type="molecule type" value="Genomic_DNA"/>
</dbReference>
<keyword evidence="2" id="KW-1185">Reference proteome</keyword>
<dbReference type="PANTHER" id="PTHR36451:SF1">
    <property type="entry name" value="OMEGA-HYDROXY-BETA-DIHYDROMENAQUINONE-9 SULFOTRANSFERASE STF3"/>
    <property type="match status" value="1"/>
</dbReference>
<proteinExistence type="predicted"/>
<dbReference type="PANTHER" id="PTHR36451">
    <property type="entry name" value="PAPS-DEPENDENT SULFOTRANSFERASE STF3"/>
    <property type="match status" value="1"/>
</dbReference>
<dbReference type="Proteomes" id="UP000298050">
    <property type="component" value="Unassembled WGS sequence"/>
</dbReference>
<dbReference type="Pfam" id="PF13469">
    <property type="entry name" value="Sulfotransfer_3"/>
    <property type="match status" value="1"/>
</dbReference>
<name>A0A4Z0LUM8_9GAMM</name>
<dbReference type="RefSeq" id="WP_135446416.1">
    <property type="nucleotide sequence ID" value="NZ_SRLE01000016.1"/>
</dbReference>
<dbReference type="InterPro" id="IPR027417">
    <property type="entry name" value="P-loop_NTPase"/>
</dbReference>
<sequence>MASMEDYLARASQRVGLGDFGDDAYQEGLQCLLAAAQSEARLSAAGQAAFDEMIIRALVNRLELEDWYQRHPEIDEGEIRRPLIGLGLPRTGSTVFSNMVAMDPAVRFLRSWEGPKPCPPPVRGEEDSDSRVQEMARNMEQSYRENPNLQKMLPSSPTSALECGIIMGYDFKSNFYSAMFHVPSYSRWLVEEADMVSAYRYLKRTLKLLQWRCPPDRWRLKSPPHSMFIEALDEVFPDAVFWMTHRDIRRVIPSVADLYYEHARRFSDHLDKHYLGRFNTEFWEQALHRMLAFRERGNDARFFDAYFDDIQQDPFATLERLYAFLGEEFTAETRDRIVQWRRETPRGKHGEHTYDAADYGIELGALGERFAFYSERFGLGGG</sequence>